<organism evidence="1 2">
    <name type="scientific">Variovorax humicola</name>
    <dbReference type="NCBI Taxonomy" id="1769758"/>
    <lineage>
        <taxon>Bacteria</taxon>
        <taxon>Pseudomonadati</taxon>
        <taxon>Pseudomonadota</taxon>
        <taxon>Betaproteobacteria</taxon>
        <taxon>Burkholderiales</taxon>
        <taxon>Comamonadaceae</taxon>
        <taxon>Variovorax</taxon>
    </lineage>
</organism>
<gene>
    <name evidence="1" type="ORF">WKW80_11310</name>
</gene>
<comment type="caution">
    <text evidence="1">The sequence shown here is derived from an EMBL/GenBank/DDBJ whole genome shotgun (WGS) entry which is preliminary data.</text>
</comment>
<dbReference type="InterPro" id="IPR029058">
    <property type="entry name" value="AB_hydrolase_fold"/>
</dbReference>
<protein>
    <recommendedName>
        <fullName evidence="3">Abhydrolase domain-containing 18</fullName>
    </recommendedName>
</protein>
<accession>A0ABU8VYB8</accession>
<dbReference type="PANTHER" id="PTHR13617:SF14">
    <property type="entry name" value="PROTEIN ABHD18"/>
    <property type="match status" value="1"/>
</dbReference>
<evidence type="ECO:0008006" key="3">
    <source>
        <dbReference type="Google" id="ProtNLM"/>
    </source>
</evidence>
<dbReference type="Gene3D" id="3.40.50.1820">
    <property type="entry name" value="alpha/beta hydrolase"/>
    <property type="match status" value="1"/>
</dbReference>
<reference evidence="1 2" key="1">
    <citation type="submission" date="2024-03" db="EMBL/GenBank/DDBJ databases">
        <title>Novel species of the genus Variovorax.</title>
        <authorList>
            <person name="Liu Q."/>
            <person name="Xin Y.-H."/>
        </authorList>
    </citation>
    <scope>NUCLEOTIDE SEQUENCE [LARGE SCALE GENOMIC DNA]</scope>
    <source>
        <strain evidence="1 2">KACC 18501</strain>
    </source>
</reference>
<dbReference type="PANTHER" id="PTHR13617">
    <property type="entry name" value="PROTEIN ABHD18"/>
    <property type="match status" value="1"/>
</dbReference>
<keyword evidence="2" id="KW-1185">Reference proteome</keyword>
<proteinExistence type="predicted"/>
<dbReference type="SUPFAM" id="SSF53474">
    <property type="entry name" value="alpha/beta-Hydrolases"/>
    <property type="match status" value="1"/>
</dbReference>
<sequence>MPNGPDLSTTSTPWWEQLPDDFRTRANITDLSPGDWLQAEATAAVERIARIPLACAVAAAMASSLLEPGRVREEFEALRFYEPLARAGDASRVFLAPAKGIAIASDRASGPAAAPDIRRLALRFETPFEPLNPAAAKTFARMRRNAVSHAEHWCHGDKPRPTLIVVHGFGMHRHSVYARMLQLEARYRAGYDILLFTYPHHGPRAEPEAWFSGHGVFGNGLLHFNEVALQAVHDLRVFIDHLRDSGVQRIGITGISQGGYMASLLAHVDGGLACCIPIVPAVSPIDAFLEWQPTGLLLSQLMRSQGVSVAGMRALMAVHNPLSYAPRVAGERVLIIGGGGDRISSPRHLRLLHAHWPGSSLHWFPGNHILHFGRSAYLQRMHALMDRCLMD</sequence>
<dbReference type="RefSeq" id="WP_340363657.1">
    <property type="nucleotide sequence ID" value="NZ_JBBKZV010000005.1"/>
</dbReference>
<name>A0ABU8VYB8_9BURK</name>
<evidence type="ECO:0000313" key="1">
    <source>
        <dbReference type="EMBL" id="MEJ8822615.1"/>
    </source>
</evidence>
<dbReference type="EMBL" id="JBBKZV010000005">
    <property type="protein sequence ID" value="MEJ8822615.1"/>
    <property type="molecule type" value="Genomic_DNA"/>
</dbReference>
<dbReference type="Proteomes" id="UP001363010">
    <property type="component" value="Unassembled WGS sequence"/>
</dbReference>
<evidence type="ECO:0000313" key="2">
    <source>
        <dbReference type="Proteomes" id="UP001363010"/>
    </source>
</evidence>